<keyword evidence="3" id="KW-1185">Reference proteome</keyword>
<evidence type="ECO:0000256" key="1">
    <source>
        <dbReference type="SAM" id="MobiDB-lite"/>
    </source>
</evidence>
<comment type="caution">
    <text evidence="2">The sequence shown here is derived from an EMBL/GenBank/DDBJ whole genome shotgun (WGS) entry which is preliminary data.</text>
</comment>
<dbReference type="Pfam" id="PF17963">
    <property type="entry name" value="Big_9"/>
    <property type="match status" value="5"/>
</dbReference>
<feature type="region of interest" description="Disordered" evidence="1">
    <location>
        <begin position="38"/>
        <end position="165"/>
    </location>
</feature>
<dbReference type="NCBIfam" id="TIGR01965">
    <property type="entry name" value="VCBS_repeat"/>
    <property type="match status" value="3"/>
</dbReference>
<dbReference type="EMBL" id="RCZG01000019">
    <property type="protein sequence ID" value="TPG28205.1"/>
    <property type="molecule type" value="Genomic_DNA"/>
</dbReference>
<feature type="region of interest" description="Disordered" evidence="1">
    <location>
        <begin position="228"/>
        <end position="248"/>
    </location>
</feature>
<evidence type="ECO:0000313" key="3">
    <source>
        <dbReference type="Proteomes" id="UP000320095"/>
    </source>
</evidence>
<protein>
    <recommendedName>
        <fullName evidence="4">Tandem-95 repeat protein</fullName>
    </recommendedName>
</protein>
<dbReference type="Proteomes" id="UP000320095">
    <property type="component" value="Unassembled WGS sequence"/>
</dbReference>
<dbReference type="InterPro" id="IPR010221">
    <property type="entry name" value="VCBS_dom"/>
</dbReference>
<gene>
    <name evidence="2" type="ORF">EAH80_28235</name>
</gene>
<proteinExistence type="predicted"/>
<dbReference type="RefSeq" id="WP_140698925.1">
    <property type="nucleotide sequence ID" value="NZ_RCZG01000019.1"/>
</dbReference>
<organism evidence="2 3">
    <name type="scientific">Mycolicibacterium hodleri</name>
    <dbReference type="NCBI Taxonomy" id="49897"/>
    <lineage>
        <taxon>Bacteria</taxon>
        <taxon>Bacillati</taxon>
        <taxon>Actinomycetota</taxon>
        <taxon>Actinomycetes</taxon>
        <taxon>Mycobacteriales</taxon>
        <taxon>Mycobacteriaceae</taxon>
        <taxon>Mycolicibacterium</taxon>
    </lineage>
</organism>
<name>A0A502DRZ3_9MYCO</name>
<dbReference type="OrthoDB" id="4617035at2"/>
<evidence type="ECO:0008006" key="4">
    <source>
        <dbReference type="Google" id="ProtNLM"/>
    </source>
</evidence>
<feature type="compositionally biased region" description="Basic and acidic residues" evidence="1">
    <location>
        <begin position="136"/>
        <end position="147"/>
    </location>
</feature>
<feature type="compositionally biased region" description="Low complexity" evidence="1">
    <location>
        <begin position="38"/>
        <end position="56"/>
    </location>
</feature>
<evidence type="ECO:0000313" key="2">
    <source>
        <dbReference type="EMBL" id="TPG28205.1"/>
    </source>
</evidence>
<dbReference type="AlphaFoldDB" id="A0A502DRZ3"/>
<sequence>MAYAQHIGRIGALAFALGVGIGIGATPAVALADYAGASASASSDSSPGVSAGPSAGDTTTKMSRGKNRPGRGAASGPRATGAAPSDAEASDAGGPSARSGGTRHRTTSRPTTAEKRRAATHAVDSTSPTATKHRARPDTDASHRVETTTEITAGTTPTPPEPTARATVVDDLGAAPVVIAASAPARSHVTLRTALDSLLGRDGSPEAPAAAPSLWVLAAAARRQLGAADDGERATATPTALAPGQISATPVVNPPDAAGVVTGSVLVTGADAETVIYAAATPGKGNVVLTPTGTGFTFTYTPSAAARHAASAIAADAAAKADSVVFTISDGTGSVLTVPVAVVILPADAPPSARARASLPSFTGDVRGRIIARDADRDPLVYTALPTAKGGTVQIDANGRFVYTPTDAARHAAAAADATDADKSDTFDVVVSDEHGGVTTVTVSVRIKPGNADPTATVRTRYSPFTPVVTGTVRARDLEKDALTFTADPLSAKGGTVTIDDRGGFVYTPTAQARHDAAATDAPRRDTVDAFGVVVSDDHGGTTTVNVTVRIKPANVAPAGASTTDLFTNPNTGVVDGRVVAVDADGDTLTYGIVSGGRKGSLGLDDGTGLFSYVPSLAAREAATRPFAGPRAKADAFTVSVDDGHGGTTLLTVRVAITPLGGANQAPTNGTFVASAPGVFTGTVTGSASATDPDRDALTYSGSGVTAKGSVVVDADGSFTYKPSDSARHQAASDTATAADTQDTFTVTAADGFGGTLDIAVTVAVGPAANKAPTRGMFTATTDESTGVVSGTASATDADSDVLTFRGTGLTEKGDVIVESGGGFNYRPTDAARTAAGTPGAPRRDKFDTFDITVDDGHGGTLTIPVRVAIVGSVALTTAL</sequence>
<reference evidence="2 3" key="1">
    <citation type="journal article" date="2019" name="Environ. Microbiol.">
        <title>Species interactions and distinct microbial communities in high Arctic permafrost affected cryosols are associated with the CH4 and CO2 gas fluxes.</title>
        <authorList>
            <person name="Altshuler I."/>
            <person name="Hamel J."/>
            <person name="Turney S."/>
            <person name="Magnuson E."/>
            <person name="Levesque R."/>
            <person name="Greer C."/>
            <person name="Whyte L.G."/>
        </authorList>
    </citation>
    <scope>NUCLEOTIDE SEQUENCE [LARGE SCALE GENOMIC DNA]</scope>
    <source>
        <strain evidence="2 3">S5.20</strain>
    </source>
</reference>
<accession>A0A502DRZ3</accession>